<reference evidence="1" key="1">
    <citation type="submission" date="2021-01" db="EMBL/GenBank/DDBJ databases">
        <title>Genome seq and assembly of Tabrizicola sp. KVB23.</title>
        <authorList>
            <person name="Chhetri G."/>
        </authorList>
    </citation>
    <scope>NUCLEOTIDE SEQUENCE</scope>
    <source>
        <strain evidence="1">KVB23</strain>
    </source>
</reference>
<gene>
    <name evidence="1" type="ORF">JI744_03630</name>
</gene>
<evidence type="ECO:0000313" key="2">
    <source>
        <dbReference type="Proteomes" id="UP000619033"/>
    </source>
</evidence>
<proteinExistence type="predicted"/>
<dbReference type="Proteomes" id="UP000619033">
    <property type="component" value="Unassembled WGS sequence"/>
</dbReference>
<evidence type="ECO:0000313" key="1">
    <source>
        <dbReference type="EMBL" id="MBL4927189.1"/>
    </source>
</evidence>
<organism evidence="1 2">
    <name type="scientific">Fuscibacter oryzae</name>
    <dbReference type="NCBI Taxonomy" id="2803939"/>
    <lineage>
        <taxon>Bacteria</taxon>
        <taxon>Pseudomonadati</taxon>
        <taxon>Pseudomonadota</taxon>
        <taxon>Alphaproteobacteria</taxon>
        <taxon>Rhodobacterales</taxon>
        <taxon>Paracoccaceae</taxon>
        <taxon>Fuscibacter</taxon>
    </lineage>
</organism>
<dbReference type="EMBL" id="JAESVP010000002">
    <property type="protein sequence ID" value="MBL4927189.1"/>
    <property type="molecule type" value="Genomic_DNA"/>
</dbReference>
<name>A0A8J7SUW5_9RHOB</name>
<dbReference type="AlphaFoldDB" id="A0A8J7SUW5"/>
<accession>A0A8J7SUW5</accession>
<keyword evidence="2" id="KW-1185">Reference proteome</keyword>
<protein>
    <submittedName>
        <fullName evidence="1">Uncharacterized protein</fullName>
    </submittedName>
</protein>
<comment type="caution">
    <text evidence="1">The sequence shown here is derived from an EMBL/GenBank/DDBJ whole genome shotgun (WGS) entry which is preliminary data.</text>
</comment>
<dbReference type="RefSeq" id="WP_202658342.1">
    <property type="nucleotide sequence ID" value="NZ_JAESVP010000002.1"/>
</dbReference>
<sequence length="211" mass="22754">MTADDIQKLFTRKDGQYLCARWGRPIVPVVFGVDDATLATIKGAIEAVMVLAGHKMAETDPELGANLMMFFFQDWAELPLVPRLDQLVPDLGPLCDRLAAAGANQYRAFRFDADGAIKAAFVFLRMNGPLADLPAEVVALNEATQTILTWGEGAFAETSPLARAEEAVILRPEIAGVIRAAYLPTLPVVARDASHALRLAARLSAEGQGDH</sequence>